<dbReference type="InterPro" id="IPR021533">
    <property type="entry name" value="PepSY-like"/>
</dbReference>
<evidence type="ECO:0000313" key="3">
    <source>
        <dbReference type="EMBL" id="KDS50545.1"/>
    </source>
</evidence>
<dbReference type="EMBL" id="JNHN01000174">
    <property type="protein sequence ID" value="KDS50545.1"/>
    <property type="molecule type" value="Genomic_DNA"/>
</dbReference>
<feature type="domain" description="Putative beta-lactamase-inhibitor-like PepSY-like" evidence="2">
    <location>
        <begin position="61"/>
        <end position="142"/>
    </location>
</feature>
<dbReference type="Proteomes" id="UP000028013">
    <property type="component" value="Unassembled WGS sequence"/>
</dbReference>
<comment type="caution">
    <text evidence="3">The sequence shown here is derived from an EMBL/GenBank/DDBJ whole genome shotgun (WGS) entry which is preliminary data.</text>
</comment>
<keyword evidence="1" id="KW-0732">Signal</keyword>
<dbReference type="PATRIC" id="fig|1339349.3.peg.2638"/>
<gene>
    <name evidence="3" type="ORF">M094_1476</name>
</gene>
<dbReference type="Pfam" id="PF11396">
    <property type="entry name" value="PepSY_like"/>
    <property type="match status" value="1"/>
</dbReference>
<organism evidence="3 4">
    <name type="scientific">Bacteroides uniformis str. 3978 T3 ii</name>
    <dbReference type="NCBI Taxonomy" id="1339349"/>
    <lineage>
        <taxon>Bacteria</taxon>
        <taxon>Pseudomonadati</taxon>
        <taxon>Bacteroidota</taxon>
        <taxon>Bacteroidia</taxon>
        <taxon>Bacteroidales</taxon>
        <taxon>Bacteroidaceae</taxon>
        <taxon>Bacteroides</taxon>
    </lineage>
</organism>
<dbReference type="AlphaFoldDB" id="A0A078RZ07"/>
<dbReference type="SUPFAM" id="SSF160574">
    <property type="entry name" value="BT0923-like"/>
    <property type="match status" value="1"/>
</dbReference>
<protein>
    <recommendedName>
        <fullName evidence="2">Putative beta-lactamase-inhibitor-like PepSY-like domain-containing protein</fullName>
    </recommendedName>
</protein>
<feature type="chain" id="PRO_5001744499" description="Putative beta-lactamase-inhibitor-like PepSY-like domain-containing protein" evidence="1">
    <location>
        <begin position="21"/>
        <end position="146"/>
    </location>
</feature>
<reference evidence="3 4" key="1">
    <citation type="submission" date="2014-04" db="EMBL/GenBank/DDBJ databases">
        <authorList>
            <person name="Sears C."/>
            <person name="Carroll K."/>
            <person name="Sack B.R."/>
            <person name="Qadri F."/>
            <person name="Myers L.L."/>
            <person name="Chung G.-T."/>
            <person name="Escheverria P."/>
            <person name="Fraser C.M."/>
            <person name="Sadzewicz L."/>
            <person name="Shefchek K.A."/>
            <person name="Tallon L."/>
            <person name="Das S.P."/>
            <person name="Daugherty S."/>
            <person name="Mongodin E.F."/>
        </authorList>
    </citation>
    <scope>NUCLEOTIDE SEQUENCE [LARGE SCALE GENOMIC DNA]</scope>
    <source>
        <strain evidence="3 4">3978 T3 ii</strain>
    </source>
</reference>
<dbReference type="RefSeq" id="WP_005831697.1">
    <property type="nucleotide sequence ID" value="NZ_JNHN01000174.1"/>
</dbReference>
<feature type="signal peptide" evidence="1">
    <location>
        <begin position="1"/>
        <end position="20"/>
    </location>
</feature>
<accession>A0A078RZ07</accession>
<evidence type="ECO:0000256" key="1">
    <source>
        <dbReference type="SAM" id="SignalP"/>
    </source>
</evidence>
<proteinExistence type="predicted"/>
<dbReference type="Gene3D" id="3.40.1420.30">
    <property type="match status" value="1"/>
</dbReference>
<name>A0A078RZ07_BACUN</name>
<sequence>MKKVLSILVLALVAVQFAFAGDVITQDTKQLPLTARNFINQYFSKPHISHIKIESEILQTKKYEVLLTDRTEIDFDKKGNWLEVDCKKSAVPEALIPVPVKEYVKANFPREIITKIERGRTGVEIELGNDYSLKFNKKGKFVSMDD</sequence>
<evidence type="ECO:0000259" key="2">
    <source>
        <dbReference type="Pfam" id="PF11396"/>
    </source>
</evidence>
<evidence type="ECO:0000313" key="4">
    <source>
        <dbReference type="Proteomes" id="UP000028013"/>
    </source>
</evidence>
<dbReference type="GeneID" id="99752853"/>